<keyword evidence="1" id="KW-0175">Coiled coil</keyword>
<dbReference type="Proteomes" id="UP000186720">
    <property type="component" value="Unassembled WGS sequence"/>
</dbReference>
<comment type="caution">
    <text evidence="2">The sequence shown here is derived from an EMBL/GenBank/DDBJ whole genome shotgun (WGS) entry which is preliminary data.</text>
</comment>
<evidence type="ECO:0000313" key="2">
    <source>
        <dbReference type="EMBL" id="OKS85379.1"/>
    </source>
</evidence>
<gene>
    <name evidence="2" type="ORF">RG47T_0824</name>
</gene>
<sequence length="98" mass="11463">MATEDLIEATVFCTYHQVEYSFIASLEEAGLVQLTFINQQYFIPNTQLLQLEKMIRLHQELDINLPGIEAIAHVLQRMEDLQQQNISLINKLRLYEQV</sequence>
<proteinExistence type="predicted"/>
<dbReference type="Gene3D" id="1.10.1660.10">
    <property type="match status" value="1"/>
</dbReference>
<protein>
    <recommendedName>
        <fullName evidence="4">Chaperone modulatory protein CbpM</fullName>
    </recommendedName>
</protein>
<organism evidence="2 3">
    <name type="scientific">Mucilaginibacter polytrichastri</name>
    <dbReference type="NCBI Taxonomy" id="1302689"/>
    <lineage>
        <taxon>Bacteria</taxon>
        <taxon>Pseudomonadati</taxon>
        <taxon>Bacteroidota</taxon>
        <taxon>Sphingobacteriia</taxon>
        <taxon>Sphingobacteriales</taxon>
        <taxon>Sphingobacteriaceae</taxon>
        <taxon>Mucilaginibacter</taxon>
    </lineage>
</organism>
<dbReference type="EMBL" id="MPPL01000001">
    <property type="protein sequence ID" value="OKS85379.1"/>
    <property type="molecule type" value="Genomic_DNA"/>
</dbReference>
<feature type="coiled-coil region" evidence="1">
    <location>
        <begin position="71"/>
        <end position="98"/>
    </location>
</feature>
<dbReference type="Pfam" id="PF13591">
    <property type="entry name" value="MerR_2"/>
    <property type="match status" value="1"/>
</dbReference>
<accession>A0A1Q5ZUD0</accession>
<dbReference type="STRING" id="1302689.RG47T_0824"/>
<dbReference type="RefSeq" id="WP_074488232.1">
    <property type="nucleotide sequence ID" value="NZ_FPAM01000001.1"/>
</dbReference>
<name>A0A1Q5ZUD0_9SPHI</name>
<dbReference type="AlphaFoldDB" id="A0A1Q5ZUD0"/>
<reference evidence="2 3" key="1">
    <citation type="submission" date="2016-11" db="EMBL/GenBank/DDBJ databases">
        <title>Whole Genome Sequencing of Mucilaginibacter polytrichastri RG4-7(T) isolated from the moss sample.</title>
        <authorList>
            <person name="Li Y."/>
        </authorList>
    </citation>
    <scope>NUCLEOTIDE SEQUENCE [LARGE SCALE GENOMIC DNA]</scope>
    <source>
        <strain evidence="2 3">RG4-7</strain>
    </source>
</reference>
<dbReference type="OrthoDB" id="1494789at2"/>
<evidence type="ECO:0000256" key="1">
    <source>
        <dbReference type="SAM" id="Coils"/>
    </source>
</evidence>
<evidence type="ECO:0008006" key="4">
    <source>
        <dbReference type="Google" id="ProtNLM"/>
    </source>
</evidence>
<evidence type="ECO:0000313" key="3">
    <source>
        <dbReference type="Proteomes" id="UP000186720"/>
    </source>
</evidence>
<keyword evidence="3" id="KW-1185">Reference proteome</keyword>